<evidence type="ECO:0000313" key="9">
    <source>
        <dbReference type="Proteomes" id="UP000184139"/>
    </source>
</evidence>
<dbReference type="PANTHER" id="PTHR46383:SF2">
    <property type="entry name" value="AMINOTRANSFERASE"/>
    <property type="match status" value="1"/>
</dbReference>
<dbReference type="NCBIfam" id="NF005601">
    <property type="entry name" value="PRK07337.1"/>
    <property type="match status" value="1"/>
</dbReference>
<reference evidence="8 9" key="1">
    <citation type="submission" date="2016-11" db="EMBL/GenBank/DDBJ databases">
        <authorList>
            <person name="Jaros S."/>
            <person name="Januszkiewicz K."/>
            <person name="Wedrychowicz H."/>
        </authorList>
    </citation>
    <scope>NUCLEOTIDE SEQUENCE [LARGE SCALE GENOMIC DNA]</scope>
    <source>
        <strain evidence="8 9">DSM 9705</strain>
    </source>
</reference>
<dbReference type="InterPro" id="IPR004839">
    <property type="entry name" value="Aminotransferase_I/II_large"/>
</dbReference>
<organism evidence="8 9">
    <name type="scientific">Desulfofustis glycolicus DSM 9705</name>
    <dbReference type="NCBI Taxonomy" id="1121409"/>
    <lineage>
        <taxon>Bacteria</taxon>
        <taxon>Pseudomonadati</taxon>
        <taxon>Thermodesulfobacteriota</taxon>
        <taxon>Desulfobulbia</taxon>
        <taxon>Desulfobulbales</taxon>
        <taxon>Desulfocapsaceae</taxon>
        <taxon>Desulfofustis</taxon>
    </lineage>
</organism>
<dbReference type="PANTHER" id="PTHR46383">
    <property type="entry name" value="ASPARTATE AMINOTRANSFERASE"/>
    <property type="match status" value="1"/>
</dbReference>
<keyword evidence="4 6" id="KW-0808">Transferase</keyword>
<dbReference type="RefSeq" id="WP_073374940.1">
    <property type="nucleotide sequence ID" value="NZ_FQXS01000007.1"/>
</dbReference>
<evidence type="ECO:0000313" key="8">
    <source>
        <dbReference type="EMBL" id="SHH71482.1"/>
    </source>
</evidence>
<feature type="domain" description="Aminotransferase class I/classII large" evidence="7">
    <location>
        <begin position="35"/>
        <end position="382"/>
    </location>
</feature>
<evidence type="ECO:0000256" key="2">
    <source>
        <dbReference type="ARBA" id="ARBA00007441"/>
    </source>
</evidence>
<dbReference type="GO" id="GO:0030170">
    <property type="term" value="F:pyridoxal phosphate binding"/>
    <property type="evidence" value="ECO:0007669"/>
    <property type="project" value="InterPro"/>
</dbReference>
<evidence type="ECO:0000256" key="4">
    <source>
        <dbReference type="ARBA" id="ARBA00022679"/>
    </source>
</evidence>
<dbReference type="InterPro" id="IPR050596">
    <property type="entry name" value="AspAT/PAT-like"/>
</dbReference>
<dbReference type="CDD" id="cd00609">
    <property type="entry name" value="AAT_like"/>
    <property type="match status" value="1"/>
</dbReference>
<dbReference type="Proteomes" id="UP000184139">
    <property type="component" value="Unassembled WGS sequence"/>
</dbReference>
<dbReference type="GO" id="GO:0008483">
    <property type="term" value="F:transaminase activity"/>
    <property type="evidence" value="ECO:0007669"/>
    <property type="project" value="UniProtKB-KW"/>
</dbReference>
<dbReference type="EMBL" id="FQXS01000007">
    <property type="protein sequence ID" value="SHH71482.1"/>
    <property type="molecule type" value="Genomic_DNA"/>
</dbReference>
<dbReference type="NCBIfam" id="NF006514">
    <property type="entry name" value="PRK08960.1"/>
    <property type="match status" value="1"/>
</dbReference>
<sequence length="387" mass="42995">MTEQYIARRMERIAPFYVMDLLAKAKQLEAAGRSVVHMEVGQPDFAAPAPVAAAGKAAIDAGKTGYTPATGIPELRQAIADHYRDRFGLAIDSHRIIVTPGSSGGLQLLMGVLINPGQEVLMTDPGYPCNKNFVEFVSGVPVSVPVGPETDYQLTAEMVRQAWTERTRAVLVASPANPTGTVLSRDALREIYQVVRERGGVLIVDEIYQGLIYELEAFTALDVADDIFVLNSFSKYFGMTGWRLGWIVAPPFFVDPIDCLAQNIFLSCSAPAQYAALRAFSDDCLAIFEQRRQEFRRRRDFLLPALQEIGFSFPAVPQGAFYLYADCSSLTDDSFRLAYDLLEKEGVAVTPGKDFGTNRAAQHIRFAYTTDVERMNDGVERIRRYFR</sequence>
<keyword evidence="9" id="KW-1185">Reference proteome</keyword>
<gene>
    <name evidence="8" type="ORF">SAMN02745124_01571</name>
</gene>
<name>A0A1M5V881_9BACT</name>
<proteinExistence type="inferred from homology"/>
<comment type="similarity">
    <text evidence="2 6">Belongs to the class-I pyridoxal-phosphate-dependent aminotransferase family.</text>
</comment>
<dbReference type="STRING" id="1121409.SAMN02745124_01571"/>
<dbReference type="GO" id="GO:0006520">
    <property type="term" value="P:amino acid metabolic process"/>
    <property type="evidence" value="ECO:0007669"/>
    <property type="project" value="InterPro"/>
</dbReference>
<dbReference type="EC" id="2.6.1.-" evidence="6"/>
<evidence type="ECO:0000256" key="1">
    <source>
        <dbReference type="ARBA" id="ARBA00001933"/>
    </source>
</evidence>
<dbReference type="InterPro" id="IPR015424">
    <property type="entry name" value="PyrdxlP-dep_Trfase"/>
</dbReference>
<dbReference type="PROSITE" id="PS00105">
    <property type="entry name" value="AA_TRANSFER_CLASS_1"/>
    <property type="match status" value="1"/>
</dbReference>
<keyword evidence="5" id="KW-0663">Pyridoxal phosphate</keyword>
<dbReference type="OrthoDB" id="9804474at2"/>
<evidence type="ECO:0000259" key="7">
    <source>
        <dbReference type="Pfam" id="PF00155"/>
    </source>
</evidence>
<dbReference type="Gene3D" id="3.40.640.10">
    <property type="entry name" value="Type I PLP-dependent aspartate aminotransferase-like (Major domain)"/>
    <property type="match status" value="1"/>
</dbReference>
<dbReference type="SUPFAM" id="SSF53383">
    <property type="entry name" value="PLP-dependent transferases"/>
    <property type="match status" value="1"/>
</dbReference>
<evidence type="ECO:0000256" key="6">
    <source>
        <dbReference type="RuleBase" id="RU000481"/>
    </source>
</evidence>
<dbReference type="InterPro" id="IPR004838">
    <property type="entry name" value="NHTrfase_class1_PyrdxlP-BS"/>
</dbReference>
<dbReference type="InterPro" id="IPR015421">
    <property type="entry name" value="PyrdxlP-dep_Trfase_major"/>
</dbReference>
<evidence type="ECO:0000256" key="3">
    <source>
        <dbReference type="ARBA" id="ARBA00022576"/>
    </source>
</evidence>
<accession>A0A1M5V881</accession>
<comment type="cofactor">
    <cofactor evidence="1 6">
        <name>pyridoxal 5'-phosphate</name>
        <dbReference type="ChEBI" id="CHEBI:597326"/>
    </cofactor>
</comment>
<dbReference type="AlphaFoldDB" id="A0A1M5V881"/>
<evidence type="ECO:0000256" key="5">
    <source>
        <dbReference type="ARBA" id="ARBA00022898"/>
    </source>
</evidence>
<protein>
    <recommendedName>
        <fullName evidence="6">Aminotransferase</fullName>
        <ecNumber evidence="6">2.6.1.-</ecNumber>
    </recommendedName>
</protein>
<keyword evidence="3 6" id="KW-0032">Aminotransferase</keyword>
<dbReference type="Pfam" id="PF00155">
    <property type="entry name" value="Aminotran_1_2"/>
    <property type="match status" value="1"/>
</dbReference>